<comment type="caution">
    <text evidence="5">The sequence shown here is derived from an EMBL/GenBank/DDBJ whole genome shotgun (WGS) entry which is preliminary data.</text>
</comment>
<evidence type="ECO:0000313" key="6">
    <source>
        <dbReference type="Proteomes" id="UP001314170"/>
    </source>
</evidence>
<keyword evidence="6" id="KW-1185">Reference proteome</keyword>
<dbReference type="Gene3D" id="3.80.10.10">
    <property type="entry name" value="Ribonuclease Inhibitor"/>
    <property type="match status" value="1"/>
</dbReference>
<protein>
    <recommendedName>
        <fullName evidence="4">Disease resistance protein At4g27190-like leucine-rich repeats domain-containing protein</fullName>
    </recommendedName>
</protein>
<evidence type="ECO:0000256" key="2">
    <source>
        <dbReference type="SAM" id="Coils"/>
    </source>
</evidence>
<reference evidence="5 6" key="1">
    <citation type="submission" date="2024-01" db="EMBL/GenBank/DDBJ databases">
        <authorList>
            <person name="Waweru B."/>
        </authorList>
    </citation>
    <scope>NUCLEOTIDE SEQUENCE [LARGE SCALE GENOMIC DNA]</scope>
</reference>
<keyword evidence="2" id="KW-0175">Coiled coil</keyword>
<proteinExistence type="predicted"/>
<accession>A0AAV1RVT1</accession>
<dbReference type="Proteomes" id="UP001314170">
    <property type="component" value="Unassembled WGS sequence"/>
</dbReference>
<feature type="compositionally biased region" description="Polar residues" evidence="3">
    <location>
        <begin position="345"/>
        <end position="364"/>
    </location>
</feature>
<feature type="region of interest" description="Disordered" evidence="3">
    <location>
        <begin position="419"/>
        <end position="450"/>
    </location>
</feature>
<evidence type="ECO:0000256" key="3">
    <source>
        <dbReference type="SAM" id="MobiDB-lite"/>
    </source>
</evidence>
<dbReference type="AlphaFoldDB" id="A0AAV1RVT1"/>
<keyword evidence="1" id="KW-0611">Plant defense</keyword>
<dbReference type="PANTHER" id="PTHR33463">
    <property type="entry name" value="NB-ARC DOMAIN-CONTAINING PROTEIN-RELATED"/>
    <property type="match status" value="1"/>
</dbReference>
<evidence type="ECO:0000259" key="4">
    <source>
        <dbReference type="Pfam" id="PF23247"/>
    </source>
</evidence>
<dbReference type="EMBL" id="CAWUPB010001160">
    <property type="protein sequence ID" value="CAK7340769.1"/>
    <property type="molecule type" value="Genomic_DNA"/>
</dbReference>
<evidence type="ECO:0000313" key="5">
    <source>
        <dbReference type="EMBL" id="CAK7340769.1"/>
    </source>
</evidence>
<feature type="coiled-coil region" evidence="2">
    <location>
        <begin position="693"/>
        <end position="734"/>
    </location>
</feature>
<name>A0AAV1RVT1_9ROSI</name>
<feature type="domain" description="Disease resistance protein At4g27190-like leucine-rich repeats" evidence="4">
    <location>
        <begin position="98"/>
        <end position="226"/>
    </location>
</feature>
<dbReference type="SUPFAM" id="SSF52047">
    <property type="entry name" value="RNI-like"/>
    <property type="match status" value="1"/>
</dbReference>
<feature type="region of interest" description="Disordered" evidence="3">
    <location>
        <begin position="495"/>
        <end position="517"/>
    </location>
</feature>
<organism evidence="5 6">
    <name type="scientific">Dovyalis caffra</name>
    <dbReference type="NCBI Taxonomy" id="77055"/>
    <lineage>
        <taxon>Eukaryota</taxon>
        <taxon>Viridiplantae</taxon>
        <taxon>Streptophyta</taxon>
        <taxon>Embryophyta</taxon>
        <taxon>Tracheophyta</taxon>
        <taxon>Spermatophyta</taxon>
        <taxon>Magnoliopsida</taxon>
        <taxon>eudicotyledons</taxon>
        <taxon>Gunneridae</taxon>
        <taxon>Pentapetalae</taxon>
        <taxon>rosids</taxon>
        <taxon>fabids</taxon>
        <taxon>Malpighiales</taxon>
        <taxon>Salicaceae</taxon>
        <taxon>Flacourtieae</taxon>
        <taxon>Dovyalis</taxon>
    </lineage>
</organism>
<dbReference type="InterPro" id="IPR032675">
    <property type="entry name" value="LRR_dom_sf"/>
</dbReference>
<sequence>MDKILFPSLEVIVLDSLPKLTGICSGTAILEIPSLERISIDNCPNMKAFVSSFLKEQEPRLASEGEKQRLDKGDHDISTPPLFNQKVSQVAFSNLKNLRMGWIDIMEVIQHDQFRTEYFCKLEVLELVQFPSDYVDFPFHFLRRFTNLKNLVLSDAAFKEIVLHEETDGEEKHMGIVVQLKQLELSKLPKLVYLSKEGPESLQIFQKLETLKVLECGVVKILMPSALSFQCLQILEVSNCHRLINLMTSSTAKQLVELKRMSITKCEMIVEIVASEENEVENEVVFHKMEHMKLHSLPSLTSFYSRNCAFMFPSLAEVLVVECPNMKYFAPGVISTPELDRADGSAQSKLPSSSKQPTCETTDANDLKIVSERLASEDLPVTKNPDSSKHLLLMVETILETKEHAITGASIEPEIAQLTSASQDSHATSNEKEDPAQGQNSSTPVDIESHISLQVQKDPQAADKKMMMTYLVFPAAIFPASSIQQINLPALKGQDSWATSNNQEDASQENFSTPTSAETYISPQVQMDLSEIDKDQILHASSIESCSNLVPTSPASSVQQVPALPSPSHTDFETLIISMERMLHPSSASSSQPSSSSNSRYQSHESVGVSFETYTHSVARMKKILVKSPTEVASSVDRFLLLSALMNLRNCQLLNSQQLEIVQVYIENFDSLVTNNPSYEQQIDSTSALKFAMEDNKNRISELMNRYEDLTSKSSSLNVNKQALKRKLHEIEVEEARICDDMDDLRAQLVTRKEKLETHMKVLPEAEKQQREAVERASNINDNWAKIRSLFA</sequence>
<feature type="compositionally biased region" description="Polar residues" evidence="3">
    <location>
        <begin position="419"/>
        <end position="428"/>
    </location>
</feature>
<dbReference type="Pfam" id="PF23247">
    <property type="entry name" value="LRR_RPS2"/>
    <property type="match status" value="1"/>
</dbReference>
<evidence type="ECO:0000256" key="1">
    <source>
        <dbReference type="ARBA" id="ARBA00022821"/>
    </source>
</evidence>
<gene>
    <name evidence="5" type="ORF">DCAF_LOCUS15855</name>
</gene>
<dbReference type="InterPro" id="IPR057135">
    <property type="entry name" value="At4g27190-like_LRR"/>
</dbReference>
<dbReference type="InterPro" id="IPR050905">
    <property type="entry name" value="Plant_NBS-LRR"/>
</dbReference>
<dbReference type="PANTHER" id="PTHR33463:SF136">
    <property type="entry name" value="NB-ARC DOMAIN-CONTAINING PROTEIN"/>
    <property type="match status" value="1"/>
</dbReference>
<feature type="region of interest" description="Disordered" evidence="3">
    <location>
        <begin position="340"/>
        <end position="364"/>
    </location>
</feature>
<feature type="compositionally biased region" description="Polar residues" evidence="3">
    <location>
        <begin position="496"/>
        <end position="517"/>
    </location>
</feature>